<sequence>MVPGSVAGGDLRAFVPTLLATLLPLAGVGLLGWRVAELLVVYWIELWALLVVYAGAALFARRAVVVEGRNLTLPGVSSETGRDEQRWSGEPRALRLPGPLPPIYPRNARLVAHSLVWGVGLLTVPVWAVDLGDAALATLSPPLAAVALATVGSHALTVRRDYLATGRIETVSAHMVLEIPVRVVAFAFTYVSVALVVGGFCLLVVWEVLGAVGVTVGDDAVVLALVAVVVLGKLAIEWSRHAAAAADDPTGFATWFRPEDPRE</sequence>
<feature type="transmembrane region" description="Helical" evidence="1">
    <location>
        <begin position="179"/>
        <end position="205"/>
    </location>
</feature>
<dbReference type="AlphaFoldDB" id="A0ABD5W825"/>
<accession>A0ABD5W825</accession>
<reference evidence="2 3" key="1">
    <citation type="journal article" date="2019" name="Int. J. Syst. Evol. Microbiol.">
        <title>The Global Catalogue of Microorganisms (GCM) 10K type strain sequencing project: providing services to taxonomists for standard genome sequencing and annotation.</title>
        <authorList>
            <consortium name="The Broad Institute Genomics Platform"/>
            <consortium name="The Broad Institute Genome Sequencing Center for Infectious Disease"/>
            <person name="Wu L."/>
            <person name="Ma J."/>
        </authorList>
    </citation>
    <scope>NUCLEOTIDE SEQUENCE [LARGE SCALE GENOMIC DNA]</scope>
    <source>
        <strain evidence="2 3">DT31</strain>
    </source>
</reference>
<keyword evidence="3" id="KW-1185">Reference proteome</keyword>
<dbReference type="InterPro" id="IPR045466">
    <property type="entry name" value="DUF6498"/>
</dbReference>
<feature type="transmembrane region" description="Helical" evidence="1">
    <location>
        <begin position="110"/>
        <end position="128"/>
    </location>
</feature>
<name>A0ABD5W825_9EURY</name>
<feature type="transmembrane region" description="Helical" evidence="1">
    <location>
        <begin position="134"/>
        <end position="158"/>
    </location>
</feature>
<comment type="caution">
    <text evidence="2">The sequence shown here is derived from an EMBL/GenBank/DDBJ whole genome shotgun (WGS) entry which is preliminary data.</text>
</comment>
<evidence type="ECO:0000313" key="3">
    <source>
        <dbReference type="Proteomes" id="UP001596461"/>
    </source>
</evidence>
<proteinExistence type="predicted"/>
<keyword evidence="1" id="KW-0812">Transmembrane</keyword>
<dbReference type="EMBL" id="JBHTAH010000005">
    <property type="protein sequence ID" value="MFC7069437.1"/>
    <property type="molecule type" value="Genomic_DNA"/>
</dbReference>
<dbReference type="GeneID" id="81125189"/>
<keyword evidence="1" id="KW-1133">Transmembrane helix</keyword>
<protein>
    <submittedName>
        <fullName evidence="2">DUF6498-containing protein</fullName>
    </submittedName>
</protein>
<feature type="transmembrane region" description="Helical" evidence="1">
    <location>
        <begin position="12"/>
        <end position="33"/>
    </location>
</feature>
<gene>
    <name evidence="2" type="ORF">ACFQL9_07280</name>
</gene>
<organism evidence="2 3">
    <name type="scientific">Halobaculum lipolyticum</name>
    <dbReference type="NCBI Taxonomy" id="3032001"/>
    <lineage>
        <taxon>Archaea</taxon>
        <taxon>Methanobacteriati</taxon>
        <taxon>Methanobacteriota</taxon>
        <taxon>Stenosarchaea group</taxon>
        <taxon>Halobacteria</taxon>
        <taxon>Halobacteriales</taxon>
        <taxon>Haloferacaceae</taxon>
        <taxon>Halobaculum</taxon>
    </lineage>
</organism>
<dbReference type="RefSeq" id="WP_284030358.1">
    <property type="nucleotide sequence ID" value="NZ_CP126154.1"/>
</dbReference>
<evidence type="ECO:0000256" key="1">
    <source>
        <dbReference type="SAM" id="Phobius"/>
    </source>
</evidence>
<dbReference type="Proteomes" id="UP001596461">
    <property type="component" value="Unassembled WGS sequence"/>
</dbReference>
<keyword evidence="1" id="KW-0472">Membrane</keyword>
<feature type="transmembrane region" description="Helical" evidence="1">
    <location>
        <begin position="211"/>
        <end position="231"/>
    </location>
</feature>
<evidence type="ECO:0000313" key="2">
    <source>
        <dbReference type="EMBL" id="MFC7069437.1"/>
    </source>
</evidence>
<feature type="transmembrane region" description="Helical" evidence="1">
    <location>
        <begin position="39"/>
        <end position="60"/>
    </location>
</feature>
<dbReference type="Pfam" id="PF20108">
    <property type="entry name" value="DUF6498"/>
    <property type="match status" value="1"/>
</dbReference>